<keyword evidence="2" id="KW-0378">Hydrolase</keyword>
<evidence type="ECO:0000313" key="7">
    <source>
        <dbReference type="Proteomes" id="UP000694845"/>
    </source>
</evidence>
<keyword evidence="5" id="KW-0106">Calcium</keyword>
<gene>
    <name evidence="8" type="primary">LOC110985825</name>
</gene>
<evidence type="ECO:0000256" key="2">
    <source>
        <dbReference type="ARBA" id="ARBA00022801"/>
    </source>
</evidence>
<dbReference type="KEGG" id="aplc:110985825"/>
<dbReference type="PANTHER" id="PTHR11799">
    <property type="entry name" value="PARAOXONASE"/>
    <property type="match status" value="1"/>
</dbReference>
<dbReference type="AlphaFoldDB" id="A0A8B7ZB47"/>
<dbReference type="InterPro" id="IPR051288">
    <property type="entry name" value="Serum_paraoxonase/arylesterase"/>
</dbReference>
<feature type="binding site" evidence="5">
    <location>
        <position position="584"/>
    </location>
    <ligand>
        <name>Ca(2+)</name>
        <dbReference type="ChEBI" id="CHEBI:29108"/>
        <label>1</label>
        <note>catalytic</note>
    </ligand>
</feature>
<evidence type="ECO:0000256" key="4">
    <source>
        <dbReference type="ARBA" id="ARBA00023180"/>
    </source>
</evidence>
<evidence type="ECO:0000256" key="1">
    <source>
        <dbReference type="ARBA" id="ARBA00008595"/>
    </source>
</evidence>
<feature type="binding site" evidence="5">
    <location>
        <position position="532"/>
    </location>
    <ligand>
        <name>Ca(2+)</name>
        <dbReference type="ChEBI" id="CHEBI:29108"/>
        <label>1</label>
        <note>catalytic</note>
    </ligand>
</feature>
<dbReference type="OrthoDB" id="423498at2759"/>
<dbReference type="GO" id="GO:0046872">
    <property type="term" value="F:metal ion binding"/>
    <property type="evidence" value="ECO:0007669"/>
    <property type="project" value="UniProtKB-KW"/>
</dbReference>
<dbReference type="Proteomes" id="UP000694845">
    <property type="component" value="Unplaced"/>
</dbReference>
<reference evidence="8" key="1">
    <citation type="submission" date="2025-08" db="UniProtKB">
        <authorList>
            <consortium name="RefSeq"/>
        </authorList>
    </citation>
    <scope>IDENTIFICATION</scope>
</reference>
<name>A0A8B7ZB47_ACAPL</name>
<feature type="disulfide bond" description="In form B" evidence="6">
    <location>
        <begin position="456"/>
        <end position="767"/>
    </location>
</feature>
<evidence type="ECO:0000313" key="8">
    <source>
        <dbReference type="RefSeq" id="XP_022102899.1"/>
    </source>
</evidence>
<dbReference type="RefSeq" id="XP_022102899.1">
    <property type="nucleotide sequence ID" value="XM_022247207.1"/>
</dbReference>
<feature type="binding site" evidence="5">
    <location>
        <position position="682"/>
    </location>
    <ligand>
        <name>Ca(2+)</name>
        <dbReference type="ChEBI" id="CHEBI:29108"/>
        <label>1</label>
        <note>catalytic</note>
    </ligand>
</feature>
<comment type="similarity">
    <text evidence="1">Belongs to the paraoxonase family.</text>
</comment>
<feature type="binding site" evidence="5">
    <location>
        <position position="467"/>
    </location>
    <ligand>
        <name>Ca(2+)</name>
        <dbReference type="ChEBI" id="CHEBI:29108"/>
        <label>1</label>
        <note>catalytic</note>
    </ligand>
</feature>
<dbReference type="PRINTS" id="PR01785">
    <property type="entry name" value="PARAOXONASE"/>
</dbReference>
<dbReference type="InterPro" id="IPR011042">
    <property type="entry name" value="6-blade_b-propeller_TolB-like"/>
</dbReference>
<keyword evidence="4" id="KW-0325">Glycoprotein</keyword>
<feature type="binding site" evidence="5">
    <location>
        <position position="636"/>
    </location>
    <ligand>
        <name>Ca(2+)</name>
        <dbReference type="ChEBI" id="CHEBI:29108"/>
        <label>1</label>
        <note>catalytic</note>
    </ligand>
</feature>
<organism evidence="7 8">
    <name type="scientific">Acanthaster planci</name>
    <name type="common">Crown-of-thorns starfish</name>
    <dbReference type="NCBI Taxonomy" id="133434"/>
    <lineage>
        <taxon>Eukaryota</taxon>
        <taxon>Metazoa</taxon>
        <taxon>Echinodermata</taxon>
        <taxon>Eleutherozoa</taxon>
        <taxon>Asterozoa</taxon>
        <taxon>Asteroidea</taxon>
        <taxon>Valvatacea</taxon>
        <taxon>Valvatida</taxon>
        <taxon>Acanthasteridae</taxon>
        <taxon>Acanthaster</taxon>
    </lineage>
</organism>
<evidence type="ECO:0000256" key="5">
    <source>
        <dbReference type="PIRSR" id="PIRSR602640-2"/>
    </source>
</evidence>
<dbReference type="Pfam" id="PF01731">
    <property type="entry name" value="Arylesterase"/>
    <property type="match status" value="2"/>
</dbReference>
<dbReference type="InterPro" id="IPR002640">
    <property type="entry name" value="Arylesterase"/>
</dbReference>
<accession>A0A8B7ZB47</accession>
<dbReference type="SUPFAM" id="SSF63829">
    <property type="entry name" value="Calcium-dependent phosphotriesterase"/>
    <property type="match status" value="2"/>
</dbReference>
<dbReference type="OMA" id="KDYKSWE"/>
<keyword evidence="7" id="KW-1185">Reference proteome</keyword>
<comment type="cofactor">
    <cofactor evidence="5">
        <name>Ca(2+)</name>
        <dbReference type="ChEBI" id="CHEBI:29108"/>
    </cofactor>
    <text evidence="5">Binds 2 calcium ions per subunit.</text>
</comment>
<feature type="binding site" evidence="5">
    <location>
        <position position="681"/>
    </location>
    <ligand>
        <name>Ca(2+)</name>
        <dbReference type="ChEBI" id="CHEBI:29108"/>
        <label>1</label>
        <note>catalytic</note>
    </ligand>
</feature>
<protein>
    <submittedName>
        <fullName evidence="8">Uncharacterized protein LOC110985825</fullName>
    </submittedName>
</protein>
<proteinExistence type="inferred from homology"/>
<dbReference type="GO" id="GO:0004064">
    <property type="term" value="F:arylesterase activity"/>
    <property type="evidence" value="ECO:0007669"/>
    <property type="project" value="InterPro"/>
</dbReference>
<dbReference type="Gene3D" id="2.120.10.30">
    <property type="entry name" value="TolB, C-terminal domain"/>
    <property type="match status" value="2"/>
</dbReference>
<evidence type="ECO:0000256" key="6">
    <source>
        <dbReference type="PIRSR" id="PIRSR602640-3"/>
    </source>
</evidence>
<dbReference type="GeneID" id="110985825"/>
<evidence type="ECO:0000256" key="3">
    <source>
        <dbReference type="ARBA" id="ARBA00023157"/>
    </source>
</evidence>
<feature type="binding site" evidence="5">
    <location>
        <position position="585"/>
    </location>
    <ligand>
        <name>Ca(2+)</name>
        <dbReference type="ChEBI" id="CHEBI:29108"/>
        <label>1</label>
        <note>catalytic</note>
    </ligand>
</feature>
<keyword evidence="5" id="KW-0479">Metal-binding</keyword>
<feature type="binding site" evidence="5">
    <location>
        <position position="468"/>
    </location>
    <ligand>
        <name>Ca(2+)</name>
        <dbReference type="ChEBI" id="CHEBI:29108"/>
        <label>1</label>
        <note>catalytic</note>
    </ligand>
</feature>
<keyword evidence="3 6" id="KW-1015">Disulfide bond</keyword>
<dbReference type="PANTHER" id="PTHR11799:SF12">
    <property type="entry name" value="PARAOXONASE-RELATED"/>
    <property type="match status" value="1"/>
</dbReference>
<sequence>MAGFIVKAVLFVIGVVLLQRLLRLAIIMGVHRHMFNHTPGPCHIVPGIDVGSEDITTLSNGIAFITSGVALTEAHINSIQGRIYIFDFNKPDDAVKEVKITGSSFNKTAMKPLGTSAWEDPNTGKVTVFVVNKQLHPRTPSVELFDYDHNSKTLHHRKTVIDDNIFAPNDVIATSADTFYATNDLRLDRFRLLEVALTLPTGTVAYYDGSKAEQVASGFAVANGINRSPDGRFIYVSGLLDGEISVYERNVNDPRGSLEFRKKIYMHTSVDNINVDSKGDLWLGCHYLPYKLDVMTGDRWVGTTQVLWVRFDAELNPEIREVLADDGTLLKGSSVASVYGQKMLVGTVGNQMMMCDLLASCELERRPDLHYLLLCVYLSSQPSPVTRIRGGVVTWPDTVQLCHCKTSVDRNTFTMAGTLGKATLVLMLVVCVRYTVKLATMLGVHRHVFNHTPGPCRLVPGIEFGSEDITVTSKGIAFISSGLKYTPAEWEMEDEIKTRIFTFDFNYPDRNVSEVNIRGESFDKEGANYVGLSILEDEATGKVTLYATNRGKKRSSIELFEYKQDTNTLMHVETVTSDNIYSPNDVVAVGERRFYVTNDFKFRSFLEVFSPIPTGTVAYYDGEKARIVATGFTMANGINQSPDGKYVYVAGAFDSQVNIFERKESGHLMFFKKIDMHTVVDNIEVERATGALWLGCHFQPYRLFMGDETDRNKGPSQVLKMSLDEELNADVREVLIDDGELLRGSSVACPYGQQMLVGTIKNKMLHCQLKAY</sequence>